<evidence type="ECO:0000256" key="3">
    <source>
        <dbReference type="ARBA" id="ARBA00022989"/>
    </source>
</evidence>
<evidence type="ECO:0000259" key="5">
    <source>
        <dbReference type="Pfam" id="PF06803"/>
    </source>
</evidence>
<feature type="domain" description="DUF1232" evidence="5">
    <location>
        <begin position="62"/>
        <end position="98"/>
    </location>
</feature>
<evidence type="ECO:0000313" key="7">
    <source>
        <dbReference type="Proteomes" id="UP000514752"/>
    </source>
</evidence>
<evidence type="ECO:0000256" key="2">
    <source>
        <dbReference type="ARBA" id="ARBA00022692"/>
    </source>
</evidence>
<organism evidence="6 7">
    <name type="scientific">Neisseria shayeganii</name>
    <dbReference type="NCBI Taxonomy" id="607712"/>
    <lineage>
        <taxon>Bacteria</taxon>
        <taxon>Pseudomonadati</taxon>
        <taxon>Pseudomonadota</taxon>
        <taxon>Betaproteobacteria</taxon>
        <taxon>Neisseriales</taxon>
        <taxon>Neisseriaceae</taxon>
        <taxon>Neisseria</taxon>
    </lineage>
</organism>
<dbReference type="InterPro" id="IPR010652">
    <property type="entry name" value="DUF1232"/>
</dbReference>
<dbReference type="Pfam" id="PF06803">
    <property type="entry name" value="DUF1232"/>
    <property type="match status" value="1"/>
</dbReference>
<dbReference type="GO" id="GO:0012505">
    <property type="term" value="C:endomembrane system"/>
    <property type="evidence" value="ECO:0007669"/>
    <property type="project" value="UniProtKB-SubCell"/>
</dbReference>
<keyword evidence="3" id="KW-1133">Transmembrane helix</keyword>
<evidence type="ECO:0000256" key="1">
    <source>
        <dbReference type="ARBA" id="ARBA00004127"/>
    </source>
</evidence>
<evidence type="ECO:0000313" key="6">
    <source>
        <dbReference type="EMBL" id="QMT40940.1"/>
    </source>
</evidence>
<dbReference type="KEGG" id="nsg:H3L94_02480"/>
<dbReference type="EMBL" id="CP059567">
    <property type="protein sequence ID" value="QMT40940.1"/>
    <property type="molecule type" value="Genomic_DNA"/>
</dbReference>
<dbReference type="AlphaFoldDB" id="A0A7D7N5Y2"/>
<proteinExistence type="predicted"/>
<gene>
    <name evidence="6" type="ORF">H3L94_02480</name>
</gene>
<dbReference type="RefSeq" id="WP_182122526.1">
    <property type="nucleotide sequence ID" value="NZ_CP059567.1"/>
</dbReference>
<comment type="subcellular location">
    <subcellularLocation>
        <location evidence="1">Endomembrane system</location>
        <topology evidence="1">Multi-pass membrane protein</topology>
    </subcellularLocation>
</comment>
<keyword evidence="4" id="KW-0472">Membrane</keyword>
<evidence type="ECO:0000256" key="4">
    <source>
        <dbReference type="ARBA" id="ARBA00023136"/>
    </source>
</evidence>
<reference evidence="6 7" key="1">
    <citation type="submission" date="2020-07" db="EMBL/GenBank/DDBJ databases">
        <title>Genomic diversity of species in the Neisseriaceae family.</title>
        <authorList>
            <person name="Vincent A.T."/>
            <person name="Bernet E."/>
            <person name="Veyrier F.J."/>
        </authorList>
    </citation>
    <scope>NUCLEOTIDE SEQUENCE [LARGE SCALE GENOMIC DNA]</scope>
    <source>
        <strain evidence="6 7">DSM 22244</strain>
    </source>
</reference>
<accession>A0A7D7N5Y2</accession>
<protein>
    <submittedName>
        <fullName evidence="6">DUF1232 domain-containing protein</fullName>
    </submittedName>
</protein>
<dbReference type="Proteomes" id="UP000514752">
    <property type="component" value="Chromosome"/>
</dbReference>
<name>A0A7D7N5Y2_9NEIS</name>
<keyword evidence="2" id="KW-0812">Transmembrane</keyword>
<sequence>MPNTREPRRPESFIPEFRRRRLDEGSFLRKLKRFSLRLGRPAVQQLYALYFLFKSPHTPKRAKLIIVGALVYFLSPIDSIPDLLGPLGFSDDLAVIALVYAQMKQYLTEDLKNRAKIAAQKLIDNNS</sequence>